<evidence type="ECO:0000313" key="4">
    <source>
        <dbReference type="Proteomes" id="UP000091926"/>
    </source>
</evidence>
<organism evidence="3 4">
    <name type="scientific">Bordetella flabilis</name>
    <dbReference type="NCBI Taxonomy" id="463014"/>
    <lineage>
        <taxon>Bacteria</taxon>
        <taxon>Pseudomonadati</taxon>
        <taxon>Pseudomonadota</taxon>
        <taxon>Betaproteobacteria</taxon>
        <taxon>Burkholderiales</taxon>
        <taxon>Alcaligenaceae</taxon>
        <taxon>Bordetella</taxon>
    </lineage>
</organism>
<evidence type="ECO:0000256" key="1">
    <source>
        <dbReference type="SAM" id="MobiDB-lite"/>
    </source>
</evidence>
<accession>A0A193GAV2</accession>
<name>A0A193GAV2_9BORD</name>
<dbReference type="KEGG" id="bfz:BAU07_08415"/>
<proteinExistence type="predicted"/>
<dbReference type="STRING" id="463014.BAU07_08415"/>
<keyword evidence="2" id="KW-0472">Membrane</keyword>
<evidence type="ECO:0000256" key="2">
    <source>
        <dbReference type="SAM" id="Phobius"/>
    </source>
</evidence>
<gene>
    <name evidence="3" type="ORF">BAU07_08415</name>
</gene>
<sequence>MNVAAEQQFPAKWPFPPAPPARRSWGLPGWSRSGRGRATPRANFSRQEGAPDAFSGASLGGPVSAAASGPSAGMASQSVSLRQMIVDILLVAMWGAMIPALMWLGAAAGF</sequence>
<keyword evidence="2" id="KW-1133">Transmembrane helix</keyword>
<evidence type="ECO:0000313" key="3">
    <source>
        <dbReference type="EMBL" id="ANN77127.1"/>
    </source>
</evidence>
<dbReference type="Proteomes" id="UP000091926">
    <property type="component" value="Chromosome"/>
</dbReference>
<protein>
    <submittedName>
        <fullName evidence="3">Uncharacterized protein</fullName>
    </submittedName>
</protein>
<keyword evidence="2" id="KW-0812">Transmembrane</keyword>
<feature type="transmembrane region" description="Helical" evidence="2">
    <location>
        <begin position="84"/>
        <end position="106"/>
    </location>
</feature>
<dbReference type="RefSeq" id="WP_066656016.1">
    <property type="nucleotide sequence ID" value="NZ_CBCSCL010000014.1"/>
</dbReference>
<dbReference type="AlphaFoldDB" id="A0A193GAV2"/>
<dbReference type="EMBL" id="CP016172">
    <property type="protein sequence ID" value="ANN77127.1"/>
    <property type="molecule type" value="Genomic_DNA"/>
</dbReference>
<dbReference type="OrthoDB" id="8688204at2"/>
<reference evidence="3 4" key="1">
    <citation type="submission" date="2016-06" db="EMBL/GenBank/DDBJ databases">
        <title>Complete genome sequences of Bordetella bronchialis and Bordetella flabilis.</title>
        <authorList>
            <person name="LiPuma J.J."/>
            <person name="Spilker T."/>
        </authorList>
    </citation>
    <scope>NUCLEOTIDE SEQUENCE [LARGE SCALE GENOMIC DNA]</scope>
    <source>
        <strain evidence="3 4">AU10664</strain>
    </source>
</reference>
<keyword evidence="4" id="KW-1185">Reference proteome</keyword>
<feature type="region of interest" description="Disordered" evidence="1">
    <location>
        <begin position="1"/>
        <end position="57"/>
    </location>
</feature>